<reference evidence="1" key="1">
    <citation type="submission" date="2014-11" db="EMBL/GenBank/DDBJ databases">
        <authorList>
            <person name="Amaro Gonzalez C."/>
        </authorList>
    </citation>
    <scope>NUCLEOTIDE SEQUENCE</scope>
</reference>
<organism evidence="1">
    <name type="scientific">Anguilla anguilla</name>
    <name type="common">European freshwater eel</name>
    <name type="synonym">Muraena anguilla</name>
    <dbReference type="NCBI Taxonomy" id="7936"/>
    <lineage>
        <taxon>Eukaryota</taxon>
        <taxon>Metazoa</taxon>
        <taxon>Chordata</taxon>
        <taxon>Craniata</taxon>
        <taxon>Vertebrata</taxon>
        <taxon>Euteleostomi</taxon>
        <taxon>Actinopterygii</taxon>
        <taxon>Neopterygii</taxon>
        <taxon>Teleostei</taxon>
        <taxon>Anguilliformes</taxon>
        <taxon>Anguillidae</taxon>
        <taxon>Anguilla</taxon>
    </lineage>
</organism>
<evidence type="ECO:0000313" key="1">
    <source>
        <dbReference type="EMBL" id="JAH84332.1"/>
    </source>
</evidence>
<sequence>MKDLLKAQDPEKSKSLLKQVMWGKIEDTHFVRKYVLISFCS</sequence>
<dbReference type="EMBL" id="GBXM01024245">
    <property type="protein sequence ID" value="JAH84332.1"/>
    <property type="molecule type" value="Transcribed_RNA"/>
</dbReference>
<reference evidence="1" key="2">
    <citation type="journal article" date="2015" name="Fish Shellfish Immunol.">
        <title>Early steps in the European eel (Anguilla anguilla)-Vibrio vulnificus interaction in the gills: Role of the RtxA13 toxin.</title>
        <authorList>
            <person name="Callol A."/>
            <person name="Pajuelo D."/>
            <person name="Ebbesson L."/>
            <person name="Teles M."/>
            <person name="MacKenzie S."/>
            <person name="Amaro C."/>
        </authorList>
    </citation>
    <scope>NUCLEOTIDE SEQUENCE</scope>
</reference>
<dbReference type="AlphaFoldDB" id="A0A0E9W1V8"/>
<name>A0A0E9W1V8_ANGAN</name>
<accession>A0A0E9W1V8</accession>
<proteinExistence type="predicted"/>
<protein>
    <submittedName>
        <fullName evidence="1">Uncharacterized protein</fullName>
    </submittedName>
</protein>